<dbReference type="GO" id="GO:0047372">
    <property type="term" value="F:monoacylglycerol lipase activity"/>
    <property type="evidence" value="ECO:0007669"/>
    <property type="project" value="TreeGrafter"/>
</dbReference>
<dbReference type="InterPro" id="IPR016035">
    <property type="entry name" value="Acyl_Trfase/lysoPLipase"/>
</dbReference>
<dbReference type="GO" id="GO:0006629">
    <property type="term" value="P:lipid metabolic process"/>
    <property type="evidence" value="ECO:0007669"/>
    <property type="project" value="UniProtKB-KW"/>
</dbReference>
<keyword evidence="2" id="KW-0443">Lipid metabolism</keyword>
<name>A0A699VCI5_TANCI</name>
<dbReference type="Gene3D" id="3.40.1090.10">
    <property type="entry name" value="Cytosolic phospholipase A2 catalytic domain"/>
    <property type="match status" value="1"/>
</dbReference>
<dbReference type="InterPro" id="IPR002641">
    <property type="entry name" value="PNPLA_dom"/>
</dbReference>
<dbReference type="SUPFAM" id="SSF52151">
    <property type="entry name" value="FabD/lysophospholipase-like"/>
    <property type="match status" value="1"/>
</dbReference>
<comment type="similarity">
    <text evidence="1">Belongs to the patatin family.</text>
</comment>
<accession>A0A699VCI5</accession>
<gene>
    <name evidence="5" type="ORF">Tci_903862</name>
</gene>
<evidence type="ECO:0000313" key="5">
    <source>
        <dbReference type="EMBL" id="GFD31893.1"/>
    </source>
</evidence>
<dbReference type="PANTHER" id="PTHR32176">
    <property type="entry name" value="XYLOSE ISOMERASE"/>
    <property type="match status" value="1"/>
</dbReference>
<dbReference type="PROSITE" id="PS51635">
    <property type="entry name" value="PNPLA"/>
    <property type="match status" value="1"/>
</dbReference>
<dbReference type="AlphaFoldDB" id="A0A699VCI5"/>
<dbReference type="PANTHER" id="PTHR32176:SF92">
    <property type="entry name" value="XYLOSE ISOMERASE"/>
    <property type="match status" value="1"/>
</dbReference>
<sequence length="84" mass="9158">MLTAPNANNRPLYAAKDIVQFYLDNGPKIFPQVGGPFAGFIKFIKTLVGPKYNGKFLKNLVTGILGTTKLSQTLTNVVIPSFDI</sequence>
<evidence type="ECO:0000256" key="3">
    <source>
        <dbReference type="PROSITE-ProRule" id="PRU01161"/>
    </source>
</evidence>
<evidence type="ECO:0000259" key="4">
    <source>
        <dbReference type="PROSITE" id="PS51635"/>
    </source>
</evidence>
<feature type="domain" description="PNPLA" evidence="4">
    <location>
        <begin position="1"/>
        <end position="84"/>
    </location>
</feature>
<evidence type="ECO:0000256" key="1">
    <source>
        <dbReference type="ARBA" id="ARBA00010240"/>
    </source>
</evidence>
<evidence type="ECO:0000256" key="2">
    <source>
        <dbReference type="ARBA" id="ARBA00023098"/>
    </source>
</evidence>
<protein>
    <submittedName>
        <fullName evidence="5">Patatin-like protein 1</fullName>
    </submittedName>
</protein>
<dbReference type="GO" id="GO:0004620">
    <property type="term" value="F:phospholipase activity"/>
    <property type="evidence" value="ECO:0007669"/>
    <property type="project" value="TreeGrafter"/>
</dbReference>
<dbReference type="EMBL" id="BKCJ011418596">
    <property type="protein sequence ID" value="GFD31893.1"/>
    <property type="molecule type" value="Genomic_DNA"/>
</dbReference>
<reference evidence="5" key="1">
    <citation type="journal article" date="2019" name="Sci. Rep.">
        <title>Draft genome of Tanacetum cinerariifolium, the natural source of mosquito coil.</title>
        <authorList>
            <person name="Yamashiro T."/>
            <person name="Shiraishi A."/>
            <person name="Satake H."/>
            <person name="Nakayama K."/>
        </authorList>
    </citation>
    <scope>NUCLEOTIDE SEQUENCE</scope>
</reference>
<comment type="caution">
    <text evidence="3">Lacks conserved residue(s) required for the propagation of feature annotation.</text>
</comment>
<organism evidence="5">
    <name type="scientific">Tanacetum cinerariifolium</name>
    <name type="common">Dalmatian daisy</name>
    <name type="synonym">Chrysanthemum cinerariifolium</name>
    <dbReference type="NCBI Taxonomy" id="118510"/>
    <lineage>
        <taxon>Eukaryota</taxon>
        <taxon>Viridiplantae</taxon>
        <taxon>Streptophyta</taxon>
        <taxon>Embryophyta</taxon>
        <taxon>Tracheophyta</taxon>
        <taxon>Spermatophyta</taxon>
        <taxon>Magnoliopsida</taxon>
        <taxon>eudicotyledons</taxon>
        <taxon>Gunneridae</taxon>
        <taxon>Pentapetalae</taxon>
        <taxon>asterids</taxon>
        <taxon>campanulids</taxon>
        <taxon>Asterales</taxon>
        <taxon>Asteraceae</taxon>
        <taxon>Asteroideae</taxon>
        <taxon>Anthemideae</taxon>
        <taxon>Anthemidinae</taxon>
        <taxon>Tanacetum</taxon>
    </lineage>
</organism>
<feature type="non-terminal residue" evidence="5">
    <location>
        <position position="84"/>
    </location>
</feature>
<proteinExistence type="inferred from homology"/>
<comment type="caution">
    <text evidence="5">The sequence shown here is derived from an EMBL/GenBank/DDBJ whole genome shotgun (WGS) entry which is preliminary data.</text>
</comment>